<reference evidence="1 3" key="1">
    <citation type="journal article" date="2012" name="Nature">
        <title>Algal genomes reveal evolutionary mosaicism and the fate of nucleomorphs.</title>
        <authorList>
            <consortium name="DOE Joint Genome Institute"/>
            <person name="Curtis B.A."/>
            <person name="Tanifuji G."/>
            <person name="Burki F."/>
            <person name="Gruber A."/>
            <person name="Irimia M."/>
            <person name="Maruyama S."/>
            <person name="Arias M.C."/>
            <person name="Ball S.G."/>
            <person name="Gile G.H."/>
            <person name="Hirakawa Y."/>
            <person name="Hopkins J.F."/>
            <person name="Kuo A."/>
            <person name="Rensing S.A."/>
            <person name="Schmutz J."/>
            <person name="Symeonidi A."/>
            <person name="Elias M."/>
            <person name="Eveleigh R.J."/>
            <person name="Herman E.K."/>
            <person name="Klute M.J."/>
            <person name="Nakayama T."/>
            <person name="Obornik M."/>
            <person name="Reyes-Prieto A."/>
            <person name="Armbrust E.V."/>
            <person name="Aves S.J."/>
            <person name="Beiko R.G."/>
            <person name="Coutinho P."/>
            <person name="Dacks J.B."/>
            <person name="Durnford D.G."/>
            <person name="Fast N.M."/>
            <person name="Green B.R."/>
            <person name="Grisdale C.J."/>
            <person name="Hempel F."/>
            <person name="Henrissat B."/>
            <person name="Hoppner M.P."/>
            <person name="Ishida K."/>
            <person name="Kim E."/>
            <person name="Koreny L."/>
            <person name="Kroth P.G."/>
            <person name="Liu Y."/>
            <person name="Malik S.B."/>
            <person name="Maier U.G."/>
            <person name="McRose D."/>
            <person name="Mock T."/>
            <person name="Neilson J.A."/>
            <person name="Onodera N.T."/>
            <person name="Poole A.M."/>
            <person name="Pritham E.J."/>
            <person name="Richards T.A."/>
            <person name="Rocap G."/>
            <person name="Roy S.W."/>
            <person name="Sarai C."/>
            <person name="Schaack S."/>
            <person name="Shirato S."/>
            <person name="Slamovits C.H."/>
            <person name="Spencer D.F."/>
            <person name="Suzuki S."/>
            <person name="Worden A.Z."/>
            <person name="Zauner S."/>
            <person name="Barry K."/>
            <person name="Bell C."/>
            <person name="Bharti A.K."/>
            <person name="Crow J.A."/>
            <person name="Grimwood J."/>
            <person name="Kramer R."/>
            <person name="Lindquist E."/>
            <person name="Lucas S."/>
            <person name="Salamov A."/>
            <person name="McFadden G.I."/>
            <person name="Lane C.E."/>
            <person name="Keeling P.J."/>
            <person name="Gray M.W."/>
            <person name="Grigoriev I.V."/>
            <person name="Archibald J.M."/>
        </authorList>
    </citation>
    <scope>NUCLEOTIDE SEQUENCE</scope>
    <source>
        <strain evidence="1 3">CCMP2712</strain>
    </source>
</reference>
<dbReference type="RefSeq" id="XP_005828515.1">
    <property type="nucleotide sequence ID" value="XM_005828458.1"/>
</dbReference>
<dbReference type="EnsemblProtists" id="EKX41535">
    <property type="protein sequence ID" value="EKX41535"/>
    <property type="gene ID" value="GUITHDRAFT_153828"/>
</dbReference>
<dbReference type="GeneID" id="17298119"/>
<dbReference type="HOGENOM" id="CLU_640062_0_0_1"/>
<keyword evidence="3" id="KW-1185">Reference proteome</keyword>
<organism evidence="1">
    <name type="scientific">Guillardia theta (strain CCMP2712)</name>
    <name type="common">Cryptophyte</name>
    <dbReference type="NCBI Taxonomy" id="905079"/>
    <lineage>
        <taxon>Eukaryota</taxon>
        <taxon>Cryptophyceae</taxon>
        <taxon>Pyrenomonadales</taxon>
        <taxon>Geminigeraceae</taxon>
        <taxon>Guillardia</taxon>
    </lineage>
</organism>
<dbReference type="Proteomes" id="UP000011087">
    <property type="component" value="Unassembled WGS sequence"/>
</dbReference>
<dbReference type="KEGG" id="gtt:GUITHDRAFT_153828"/>
<protein>
    <submittedName>
        <fullName evidence="1 2">Uncharacterized protein</fullName>
    </submittedName>
</protein>
<dbReference type="EMBL" id="JH993023">
    <property type="protein sequence ID" value="EKX41535.1"/>
    <property type="molecule type" value="Genomic_DNA"/>
</dbReference>
<reference evidence="2" key="3">
    <citation type="submission" date="2016-03" db="UniProtKB">
        <authorList>
            <consortium name="EnsemblProtists"/>
        </authorList>
    </citation>
    <scope>IDENTIFICATION</scope>
</reference>
<evidence type="ECO:0000313" key="2">
    <source>
        <dbReference type="EnsemblProtists" id="EKX41535"/>
    </source>
</evidence>
<proteinExistence type="predicted"/>
<sequence length="429" mass="46866">MQIEISATDSIVIELVARDPNPQDSVQIFALVQGVLPTGLRLSPTLCMPETVLSDSCPSQSQSCCSSCPPGRDYCTCGGFPSQTSFCPVDTRCNQAKLQVEYAPLAQNANTTVRLSFYPRDSSSYCALHGIRDASSMGWSGNYFNLTISVRRTTHVWKADWFDRFLLQDQIMSMYVGCVLSVRTAFVSRAIPSSGIVVERFSRRTWVEEEGAIEVVGYPSISTNSSLLDLQVVPRKGSEGSRMFLCVAALDVNGLLISNGTCSDNMEPCMYDSDCSRRCLPVCMRLETHKCRYCVEENILSSVRVQLGIDINWMRLWTLNDDSSLVLGTACPPFLDCRNGSLSQAVLDNPSLLPLLSQRGKFIVWVGLLQRLEGDAQAGALACAFRSSLASLQSLNPDLGILNSSSSVLKGSNVCLAACERSRGMSPVC</sequence>
<name>L1J0B9_GUITC</name>
<reference evidence="3" key="2">
    <citation type="submission" date="2012-11" db="EMBL/GenBank/DDBJ databases">
        <authorList>
            <person name="Kuo A."/>
            <person name="Curtis B.A."/>
            <person name="Tanifuji G."/>
            <person name="Burki F."/>
            <person name="Gruber A."/>
            <person name="Irimia M."/>
            <person name="Maruyama S."/>
            <person name="Arias M.C."/>
            <person name="Ball S.G."/>
            <person name="Gile G.H."/>
            <person name="Hirakawa Y."/>
            <person name="Hopkins J.F."/>
            <person name="Rensing S.A."/>
            <person name="Schmutz J."/>
            <person name="Symeonidi A."/>
            <person name="Elias M."/>
            <person name="Eveleigh R.J."/>
            <person name="Herman E.K."/>
            <person name="Klute M.J."/>
            <person name="Nakayama T."/>
            <person name="Obornik M."/>
            <person name="Reyes-Prieto A."/>
            <person name="Armbrust E.V."/>
            <person name="Aves S.J."/>
            <person name="Beiko R.G."/>
            <person name="Coutinho P."/>
            <person name="Dacks J.B."/>
            <person name="Durnford D.G."/>
            <person name="Fast N.M."/>
            <person name="Green B.R."/>
            <person name="Grisdale C."/>
            <person name="Hempe F."/>
            <person name="Henrissat B."/>
            <person name="Hoppner M.P."/>
            <person name="Ishida K.-I."/>
            <person name="Kim E."/>
            <person name="Koreny L."/>
            <person name="Kroth P.G."/>
            <person name="Liu Y."/>
            <person name="Malik S.-B."/>
            <person name="Maier U.G."/>
            <person name="McRose D."/>
            <person name="Mock T."/>
            <person name="Neilson J.A."/>
            <person name="Onodera N.T."/>
            <person name="Poole A.M."/>
            <person name="Pritham E.J."/>
            <person name="Richards T.A."/>
            <person name="Rocap G."/>
            <person name="Roy S.W."/>
            <person name="Sarai C."/>
            <person name="Schaack S."/>
            <person name="Shirato S."/>
            <person name="Slamovits C.H."/>
            <person name="Spencer D.F."/>
            <person name="Suzuki S."/>
            <person name="Worden A.Z."/>
            <person name="Zauner S."/>
            <person name="Barry K."/>
            <person name="Bell C."/>
            <person name="Bharti A.K."/>
            <person name="Crow J.A."/>
            <person name="Grimwood J."/>
            <person name="Kramer R."/>
            <person name="Lindquist E."/>
            <person name="Lucas S."/>
            <person name="Salamov A."/>
            <person name="McFadden G.I."/>
            <person name="Lane C.E."/>
            <person name="Keeling P.J."/>
            <person name="Gray M.W."/>
            <person name="Grigoriev I.V."/>
            <person name="Archibald J.M."/>
        </authorList>
    </citation>
    <scope>NUCLEOTIDE SEQUENCE</scope>
    <source>
        <strain evidence="3">CCMP2712</strain>
    </source>
</reference>
<dbReference type="PaxDb" id="55529-EKX41535"/>
<evidence type="ECO:0000313" key="1">
    <source>
        <dbReference type="EMBL" id="EKX41535.1"/>
    </source>
</evidence>
<gene>
    <name evidence="1" type="ORF">GUITHDRAFT_153828</name>
</gene>
<evidence type="ECO:0000313" key="3">
    <source>
        <dbReference type="Proteomes" id="UP000011087"/>
    </source>
</evidence>
<dbReference type="AlphaFoldDB" id="L1J0B9"/>
<accession>L1J0B9</accession>